<dbReference type="PANTHER" id="PTHR48034">
    <property type="entry name" value="TRANSFORMER-2 SEX-DETERMINING PROTEIN-RELATED"/>
    <property type="match status" value="1"/>
</dbReference>
<organism evidence="4 5">
    <name type="scientific">Chenopodium quinoa</name>
    <name type="common">Quinoa</name>
    <dbReference type="NCBI Taxonomy" id="63459"/>
    <lineage>
        <taxon>Eukaryota</taxon>
        <taxon>Viridiplantae</taxon>
        <taxon>Streptophyta</taxon>
        <taxon>Embryophyta</taxon>
        <taxon>Tracheophyta</taxon>
        <taxon>Spermatophyta</taxon>
        <taxon>Magnoliopsida</taxon>
        <taxon>eudicotyledons</taxon>
        <taxon>Gunneridae</taxon>
        <taxon>Pentapetalae</taxon>
        <taxon>Caryophyllales</taxon>
        <taxon>Chenopodiaceae</taxon>
        <taxon>Chenopodioideae</taxon>
        <taxon>Atripliceae</taxon>
        <taxon>Chenopodium</taxon>
    </lineage>
</organism>
<dbReference type="Proteomes" id="UP000596660">
    <property type="component" value="Unplaced"/>
</dbReference>
<dbReference type="Pfam" id="PF00076">
    <property type="entry name" value="RRM_1"/>
    <property type="match status" value="1"/>
</dbReference>
<evidence type="ECO:0000256" key="2">
    <source>
        <dbReference type="SAM" id="MobiDB-lite"/>
    </source>
</evidence>
<dbReference type="PROSITE" id="PS50102">
    <property type="entry name" value="RRM"/>
    <property type="match status" value="1"/>
</dbReference>
<dbReference type="InterPro" id="IPR012677">
    <property type="entry name" value="Nucleotide-bd_a/b_plait_sf"/>
</dbReference>
<dbReference type="GO" id="GO:0003723">
    <property type="term" value="F:RNA binding"/>
    <property type="evidence" value="ECO:0007669"/>
    <property type="project" value="UniProtKB-UniRule"/>
</dbReference>
<dbReference type="CDD" id="cd00590">
    <property type="entry name" value="RRM_SF"/>
    <property type="match status" value="1"/>
</dbReference>
<reference evidence="4" key="1">
    <citation type="journal article" date="2017" name="Nature">
        <title>The genome of Chenopodium quinoa.</title>
        <authorList>
            <person name="Jarvis D.E."/>
            <person name="Ho Y.S."/>
            <person name="Lightfoot D.J."/>
            <person name="Schmoeckel S.M."/>
            <person name="Li B."/>
            <person name="Borm T.J.A."/>
            <person name="Ohyanagi H."/>
            <person name="Mineta K."/>
            <person name="Michell C.T."/>
            <person name="Saber N."/>
            <person name="Kharbatia N.M."/>
            <person name="Rupper R.R."/>
            <person name="Sharp A.R."/>
            <person name="Dally N."/>
            <person name="Boughton B.A."/>
            <person name="Woo Y.H."/>
            <person name="Gao G."/>
            <person name="Schijlen E.G.W.M."/>
            <person name="Guo X."/>
            <person name="Momin A.A."/>
            <person name="Negrao S."/>
            <person name="Al-Babili S."/>
            <person name="Gehring C."/>
            <person name="Roessner U."/>
            <person name="Jung C."/>
            <person name="Murphy K."/>
            <person name="Arold S.T."/>
            <person name="Gojobori T."/>
            <person name="van der Linden C.G."/>
            <person name="van Loo E.N."/>
            <person name="Jellen E.N."/>
            <person name="Maughan P.J."/>
            <person name="Tester M."/>
        </authorList>
    </citation>
    <scope>NUCLEOTIDE SEQUENCE [LARGE SCALE GENOMIC DNA]</scope>
    <source>
        <strain evidence="4">cv. PI 614886</strain>
    </source>
</reference>
<keyword evidence="5" id="KW-1185">Reference proteome</keyword>
<evidence type="ECO:0000313" key="5">
    <source>
        <dbReference type="Proteomes" id="UP000596660"/>
    </source>
</evidence>
<feature type="region of interest" description="Disordered" evidence="2">
    <location>
        <begin position="38"/>
        <end position="106"/>
    </location>
</feature>
<dbReference type="InterPro" id="IPR050441">
    <property type="entry name" value="RBM"/>
</dbReference>
<dbReference type="SUPFAM" id="SSF54928">
    <property type="entry name" value="RNA-binding domain, RBD"/>
    <property type="match status" value="1"/>
</dbReference>
<proteinExistence type="predicted"/>
<dbReference type="Gramene" id="AUR62036732-RA">
    <property type="protein sequence ID" value="AUR62036732-RA:cds"/>
    <property type="gene ID" value="AUR62036732"/>
</dbReference>
<feature type="domain" description="RRM" evidence="3">
    <location>
        <begin position="105"/>
        <end position="183"/>
    </location>
</feature>
<feature type="compositionally biased region" description="Basic residues" evidence="2">
    <location>
        <begin position="56"/>
        <end position="73"/>
    </location>
</feature>
<evidence type="ECO:0000259" key="3">
    <source>
        <dbReference type="PROSITE" id="PS50102"/>
    </source>
</evidence>
<dbReference type="InterPro" id="IPR000504">
    <property type="entry name" value="RRM_dom"/>
</dbReference>
<protein>
    <recommendedName>
        <fullName evidence="3">RRM domain-containing protein</fullName>
    </recommendedName>
</protein>
<name>A0A803MX02_CHEQI</name>
<dbReference type="SMART" id="SM00360">
    <property type="entry name" value="RRM"/>
    <property type="match status" value="1"/>
</dbReference>
<reference evidence="4" key="2">
    <citation type="submission" date="2021-03" db="UniProtKB">
        <authorList>
            <consortium name="EnsemblPlants"/>
        </authorList>
    </citation>
    <scope>IDENTIFICATION</scope>
</reference>
<evidence type="ECO:0000313" key="4">
    <source>
        <dbReference type="EnsemblPlants" id="AUR62036732-RA:cds"/>
    </source>
</evidence>
<keyword evidence="1" id="KW-0694">RNA-binding</keyword>
<dbReference type="AlphaFoldDB" id="A0A803MX02"/>
<dbReference type="EnsemblPlants" id="AUR62036732-RA">
    <property type="protein sequence ID" value="AUR62036732-RA:cds"/>
    <property type="gene ID" value="AUR62036732"/>
</dbReference>
<accession>A0A803MX02</accession>
<sequence length="275" mass="30117">MFFRDALTDILGTAVVVGMTLAVDALAGTAALRPVKDGTATAAEEETVAIADSQRKRYSRSPSPRKARSRSQSRSRSMSPPRYRSRSHSRSRSPSRGRVETNPGNTLFVTGLSSRVTQRELEDFFSKEGKVSSVFLVMEPRTRISRGFAFVTMDTVEDADRCIKYLNQSVLEGRYITVEKDIDVNSVVGMVAVMTMIIGGHQDVHLIEVVEVILLVAPLMLKGQGGTGQGPTLLMEAQTEDMGVALVPMADKRIVVSYLEMNGDYNTLLSNHVSV</sequence>
<dbReference type="Gene3D" id="3.30.70.330">
    <property type="match status" value="1"/>
</dbReference>
<feature type="compositionally biased region" description="Basic residues" evidence="2">
    <location>
        <begin position="83"/>
        <end position="95"/>
    </location>
</feature>
<evidence type="ECO:0000256" key="1">
    <source>
        <dbReference type="PROSITE-ProRule" id="PRU00176"/>
    </source>
</evidence>
<dbReference type="InterPro" id="IPR035979">
    <property type="entry name" value="RBD_domain_sf"/>
</dbReference>